<feature type="compositionally biased region" description="Basic and acidic residues" evidence="1">
    <location>
        <begin position="258"/>
        <end position="280"/>
    </location>
</feature>
<dbReference type="EMBL" id="MJEQ01002101">
    <property type="protein sequence ID" value="OIT28329.1"/>
    <property type="molecule type" value="Genomic_DNA"/>
</dbReference>
<reference evidence="2" key="1">
    <citation type="submission" date="2016-11" db="EMBL/GenBank/DDBJ databases">
        <title>The genome of Nicotiana attenuata.</title>
        <authorList>
            <person name="Xu S."/>
            <person name="Brockmoeller T."/>
            <person name="Gaquerel E."/>
            <person name="Navarro A."/>
            <person name="Kuhl H."/>
            <person name="Gase K."/>
            <person name="Ling Z."/>
            <person name="Zhou W."/>
            <person name="Kreitzer C."/>
            <person name="Stanke M."/>
            <person name="Tang H."/>
            <person name="Lyons E."/>
            <person name="Pandey P."/>
            <person name="Pandey S.P."/>
            <person name="Timmermann B."/>
            <person name="Baldwin I.T."/>
        </authorList>
    </citation>
    <scope>NUCLEOTIDE SEQUENCE [LARGE SCALE GENOMIC DNA]</scope>
    <source>
        <strain evidence="2">UT</strain>
    </source>
</reference>
<feature type="region of interest" description="Disordered" evidence="1">
    <location>
        <begin position="82"/>
        <end position="104"/>
    </location>
</feature>
<feature type="compositionally biased region" description="Basic and acidic residues" evidence="1">
    <location>
        <begin position="213"/>
        <end position="238"/>
    </location>
</feature>
<keyword evidence="3" id="KW-1185">Reference proteome</keyword>
<dbReference type="GO" id="GO:0009631">
    <property type="term" value="P:cold acclimation"/>
    <property type="evidence" value="ECO:0007669"/>
    <property type="project" value="TreeGrafter"/>
</dbReference>
<feature type="compositionally biased region" description="Polar residues" evidence="1">
    <location>
        <begin position="240"/>
        <end position="257"/>
    </location>
</feature>
<feature type="compositionally biased region" description="Basic and acidic residues" evidence="1">
    <location>
        <begin position="147"/>
        <end position="159"/>
    </location>
</feature>
<feature type="region of interest" description="Disordered" evidence="1">
    <location>
        <begin position="641"/>
        <end position="662"/>
    </location>
</feature>
<dbReference type="Gramene" id="OIT28329">
    <property type="protein sequence ID" value="OIT28329"/>
    <property type="gene ID" value="A4A49_18961"/>
</dbReference>
<gene>
    <name evidence="2" type="primary">SBP65</name>
    <name evidence="2" type="ORF">A4A49_18961</name>
</gene>
<dbReference type="PANTHER" id="PTHR47877:SF3">
    <property type="entry name" value="LATE EMBRYOGENESIS ABUNDANT DOMAIN-CONTAINING PROTEIN _ LEA DOMAIN-CONTAINING PROTEIN"/>
    <property type="match status" value="1"/>
</dbReference>
<feature type="compositionally biased region" description="Basic and acidic residues" evidence="1">
    <location>
        <begin position="166"/>
        <end position="176"/>
    </location>
</feature>
<comment type="caution">
    <text evidence="2">The sequence shown here is derived from an EMBL/GenBank/DDBJ whole genome shotgun (WGS) entry which is preliminary data.</text>
</comment>
<proteinExistence type="predicted"/>
<dbReference type="AlphaFoldDB" id="A0A1J6LBF2"/>
<evidence type="ECO:0000313" key="2">
    <source>
        <dbReference type="EMBL" id="OIT28329.1"/>
    </source>
</evidence>
<feature type="compositionally biased region" description="Basic and acidic residues" evidence="1">
    <location>
        <begin position="303"/>
        <end position="316"/>
    </location>
</feature>
<feature type="region of interest" description="Disordered" evidence="1">
    <location>
        <begin position="561"/>
        <end position="618"/>
    </location>
</feature>
<accession>A0A1J6LBF2</accession>
<dbReference type="Proteomes" id="UP000187609">
    <property type="component" value="Unassembled WGS sequence"/>
</dbReference>
<feature type="compositionally biased region" description="Basic and acidic residues" evidence="1">
    <location>
        <begin position="85"/>
        <end position="103"/>
    </location>
</feature>
<name>A0A1J6LBF2_NICAT</name>
<feature type="compositionally biased region" description="Basic and acidic residues" evidence="1">
    <location>
        <begin position="196"/>
        <end position="205"/>
    </location>
</feature>
<protein>
    <submittedName>
        <fullName evidence="2">Seed biotin-containing protein sbp65</fullName>
    </submittedName>
</protein>
<dbReference type="STRING" id="49451.A0A1J6LBF2"/>
<dbReference type="GO" id="GO:0005829">
    <property type="term" value="C:cytosol"/>
    <property type="evidence" value="ECO:0007669"/>
    <property type="project" value="TreeGrafter"/>
</dbReference>
<dbReference type="PANTHER" id="PTHR47877">
    <property type="entry name" value="LATE EMBRYOGENESIS ABUNDANT DOMAIN-CONTAINING PROTEIN / LEA DOMAIN-CONTAINING PROTEIN"/>
    <property type="match status" value="1"/>
</dbReference>
<organism evidence="2 3">
    <name type="scientific">Nicotiana attenuata</name>
    <name type="common">Coyote tobacco</name>
    <dbReference type="NCBI Taxonomy" id="49451"/>
    <lineage>
        <taxon>Eukaryota</taxon>
        <taxon>Viridiplantae</taxon>
        <taxon>Streptophyta</taxon>
        <taxon>Embryophyta</taxon>
        <taxon>Tracheophyta</taxon>
        <taxon>Spermatophyta</taxon>
        <taxon>Magnoliopsida</taxon>
        <taxon>eudicotyledons</taxon>
        <taxon>Gunneridae</taxon>
        <taxon>Pentapetalae</taxon>
        <taxon>asterids</taxon>
        <taxon>lamiids</taxon>
        <taxon>Solanales</taxon>
        <taxon>Solanaceae</taxon>
        <taxon>Nicotianoideae</taxon>
        <taxon>Nicotianeae</taxon>
        <taxon>Nicotiana</taxon>
    </lineage>
</organism>
<evidence type="ECO:0000256" key="1">
    <source>
        <dbReference type="SAM" id="MobiDB-lite"/>
    </source>
</evidence>
<feature type="region of interest" description="Disordered" evidence="1">
    <location>
        <begin position="142"/>
        <end position="327"/>
    </location>
</feature>
<feature type="compositionally biased region" description="Polar residues" evidence="1">
    <location>
        <begin position="180"/>
        <end position="195"/>
    </location>
</feature>
<sequence length="662" mass="70743">MRNCSPIANIKPPVNSHEILIPILTMFLYTVKSLNFSDHDLSYKGIVSEDTSHSYILQTLCKPEPNRNQLKYELASSVNTMASQQERRENVTDEREINLEKNKVPQIASHFESLAEKVQAAADVHPAGPGAVHVKSTVTVTGQGDQGAHEKKSQSHEQESQQMQQARREKEGDIQRKKLSSTLQAKSSEILNQGRKQQEFEERPGGVKFEVQGQEHKGSDTGRETEMQKQEGESRGRDISSMQQSRGVATGGQQETETQARGEGESRAGEVSHGTSEETKGPSLEEISQYRGTAQQNSMEAIRAAEERYEKAKEKGGSTLQNVKESATHGLGAAGTYATEAKDTVTQGVQKGTQYVAEKAGAAKETALEKGQQAYAATKDTLSSAGQTAVQSAQQAKDYVAQKAGETKEYVVPKTEEKISTAGEVETLSPGEIASVAKECVQEKSKSATSYVGEKAAKVKDITVETGKGAVGYAGKVAETVKEKAVVAGWGAAHFTAEKAADATKAVAGVASSVAGYAGDKAVAAKDVVADVGKKTVGYAEDKLVAAKDYVVSAEESAAEYAARKKAEAERESEAKRSHDTKEETKVEEKESGVKPMEKVKESIEEESGGGGEKGKQLEEGAAVVLQAIGETIVEIGKTTTDLVAGHTRGEESVGTEKSPSQ</sequence>
<feature type="compositionally biased region" description="Basic and acidic residues" evidence="1">
    <location>
        <begin position="562"/>
        <end position="603"/>
    </location>
</feature>
<feature type="compositionally biased region" description="Polar residues" evidence="1">
    <location>
        <begin position="290"/>
        <end position="299"/>
    </location>
</feature>
<dbReference type="OMA" id="TADTAHK"/>
<evidence type="ECO:0000313" key="3">
    <source>
        <dbReference type="Proteomes" id="UP000187609"/>
    </source>
</evidence>